<sequence length="140" mass="16218">MRILNAGSFKTGKTAWRRQLPALKSGLPTRARIWRDTAPFPDRLTKSAKLLVNKIALSEATHGTVFSKFTHMIITQRPEITVSHDTFTQKQMLFSSYLSEKYPLRPNTPPQKDKNFWIQKQKVVFRKSTGNLLFRKTCHD</sequence>
<gene>
    <name evidence="1" type="ORF">GG681_09760</name>
</gene>
<evidence type="ECO:0000313" key="2">
    <source>
        <dbReference type="Proteomes" id="UP000436694"/>
    </source>
</evidence>
<reference evidence="1 2" key="1">
    <citation type="submission" date="2019-10" db="EMBL/GenBank/DDBJ databases">
        <title>Epibacterium sp. nov., isolated from seawater.</title>
        <authorList>
            <person name="Zhang X."/>
            <person name="Li N."/>
        </authorList>
    </citation>
    <scope>NUCLEOTIDE SEQUENCE [LARGE SCALE GENOMIC DNA]</scope>
    <source>
        <strain evidence="1 2">SM1969</strain>
    </source>
</reference>
<name>A0A844AU57_9RHOB</name>
<accession>A0A844AU57</accession>
<dbReference type="RefSeq" id="WP_153547566.1">
    <property type="nucleotide sequence ID" value="NZ_WIXK01000004.1"/>
</dbReference>
<organism evidence="1 2">
    <name type="scientific">Tritonibacter aquimaris</name>
    <dbReference type="NCBI Taxonomy" id="2663379"/>
    <lineage>
        <taxon>Bacteria</taxon>
        <taxon>Pseudomonadati</taxon>
        <taxon>Pseudomonadota</taxon>
        <taxon>Alphaproteobacteria</taxon>
        <taxon>Rhodobacterales</taxon>
        <taxon>Paracoccaceae</taxon>
        <taxon>Tritonibacter</taxon>
    </lineage>
</organism>
<dbReference type="Proteomes" id="UP000436694">
    <property type="component" value="Unassembled WGS sequence"/>
</dbReference>
<proteinExistence type="predicted"/>
<protein>
    <submittedName>
        <fullName evidence="1">Uncharacterized protein</fullName>
    </submittedName>
</protein>
<comment type="caution">
    <text evidence="1">The sequence shown here is derived from an EMBL/GenBank/DDBJ whole genome shotgun (WGS) entry which is preliminary data.</text>
</comment>
<dbReference type="EMBL" id="WIXK01000004">
    <property type="protein sequence ID" value="MQY42928.1"/>
    <property type="molecule type" value="Genomic_DNA"/>
</dbReference>
<keyword evidence="2" id="KW-1185">Reference proteome</keyword>
<dbReference type="AlphaFoldDB" id="A0A844AU57"/>
<evidence type="ECO:0000313" key="1">
    <source>
        <dbReference type="EMBL" id="MQY42928.1"/>
    </source>
</evidence>